<dbReference type="EMBL" id="MU267795">
    <property type="protein sequence ID" value="KAH7908837.1"/>
    <property type="molecule type" value="Genomic_DNA"/>
</dbReference>
<reference evidence="1" key="1">
    <citation type="journal article" date="2021" name="New Phytol.">
        <title>Evolutionary innovations through gain and loss of genes in the ectomycorrhizal Boletales.</title>
        <authorList>
            <person name="Wu G."/>
            <person name="Miyauchi S."/>
            <person name="Morin E."/>
            <person name="Kuo A."/>
            <person name="Drula E."/>
            <person name="Varga T."/>
            <person name="Kohler A."/>
            <person name="Feng B."/>
            <person name="Cao Y."/>
            <person name="Lipzen A."/>
            <person name="Daum C."/>
            <person name="Hundley H."/>
            <person name="Pangilinan J."/>
            <person name="Johnson J."/>
            <person name="Barry K."/>
            <person name="LaButti K."/>
            <person name="Ng V."/>
            <person name="Ahrendt S."/>
            <person name="Min B."/>
            <person name="Choi I.G."/>
            <person name="Park H."/>
            <person name="Plett J.M."/>
            <person name="Magnuson J."/>
            <person name="Spatafora J.W."/>
            <person name="Nagy L.G."/>
            <person name="Henrissat B."/>
            <person name="Grigoriev I.V."/>
            <person name="Yang Z.L."/>
            <person name="Xu J."/>
            <person name="Martin F.M."/>
        </authorList>
    </citation>
    <scope>NUCLEOTIDE SEQUENCE</scope>
    <source>
        <strain evidence="1">ATCC 28755</strain>
    </source>
</reference>
<accession>A0ACB8A803</accession>
<dbReference type="Proteomes" id="UP000790377">
    <property type="component" value="Unassembled WGS sequence"/>
</dbReference>
<gene>
    <name evidence="1" type="ORF">BJ138DRAFT_1103189</name>
</gene>
<evidence type="ECO:0000313" key="1">
    <source>
        <dbReference type="EMBL" id="KAH7908837.1"/>
    </source>
</evidence>
<evidence type="ECO:0000313" key="2">
    <source>
        <dbReference type="Proteomes" id="UP000790377"/>
    </source>
</evidence>
<protein>
    <submittedName>
        <fullName evidence="1">Uncharacterized protein</fullName>
    </submittedName>
</protein>
<organism evidence="1 2">
    <name type="scientific">Hygrophoropsis aurantiaca</name>
    <dbReference type="NCBI Taxonomy" id="72124"/>
    <lineage>
        <taxon>Eukaryota</taxon>
        <taxon>Fungi</taxon>
        <taxon>Dikarya</taxon>
        <taxon>Basidiomycota</taxon>
        <taxon>Agaricomycotina</taxon>
        <taxon>Agaricomycetes</taxon>
        <taxon>Agaricomycetidae</taxon>
        <taxon>Boletales</taxon>
        <taxon>Coniophorineae</taxon>
        <taxon>Hygrophoropsidaceae</taxon>
        <taxon>Hygrophoropsis</taxon>
    </lineage>
</organism>
<comment type="caution">
    <text evidence="1">The sequence shown here is derived from an EMBL/GenBank/DDBJ whole genome shotgun (WGS) entry which is preliminary data.</text>
</comment>
<proteinExistence type="predicted"/>
<sequence>MSSRVLRIINIPSLRNDWLAPMPLRLKWYQWRERQPLIIGRMDVCPATGILNFSNHPRIAWNIQPSNSRRSWMLALLVSCPSPGLRGQAWKWSMACELGGEKMEINTISQFTSTPTYVDKFPHLFEKLFGMNALGKLGRPDDAGCGDSTYSLQVATIRVKGVE</sequence>
<keyword evidence="2" id="KW-1185">Reference proteome</keyword>
<name>A0ACB8A803_9AGAM</name>